<sequence length="91" mass="10232">MVHPLRGGDYIVEMCSLAELIVDQVESNQEGLYQIGRLVKKGASKKTWEGLRTCTEKYHNALMFVDVCRQAFPRSPKFAVDHMDGAEQMAG</sequence>
<evidence type="ECO:0008006" key="3">
    <source>
        <dbReference type="Google" id="ProtNLM"/>
    </source>
</evidence>
<dbReference type="AlphaFoldDB" id="A0A218XUT1"/>
<protein>
    <recommendedName>
        <fullName evidence="3">Pectinesterase inhibitor domain-containing protein</fullName>
    </recommendedName>
</protein>
<dbReference type="EMBL" id="MTKT01000799">
    <property type="protein sequence ID" value="OWM88022.1"/>
    <property type="molecule type" value="Genomic_DNA"/>
</dbReference>
<evidence type="ECO:0000313" key="1">
    <source>
        <dbReference type="EMBL" id="OWM88022.1"/>
    </source>
</evidence>
<evidence type="ECO:0000313" key="2">
    <source>
        <dbReference type="Proteomes" id="UP000197138"/>
    </source>
</evidence>
<gene>
    <name evidence="1" type="ORF">CDL15_Pgr016595</name>
</gene>
<reference evidence="2" key="1">
    <citation type="journal article" date="2017" name="Plant J.">
        <title>The pomegranate (Punica granatum L.) genome and the genomics of punicalagin biosynthesis.</title>
        <authorList>
            <person name="Qin G."/>
            <person name="Xu C."/>
            <person name="Ming R."/>
            <person name="Tang H."/>
            <person name="Guyot R."/>
            <person name="Kramer E.M."/>
            <person name="Hu Y."/>
            <person name="Yi X."/>
            <person name="Qi Y."/>
            <person name="Xu X."/>
            <person name="Gao Z."/>
            <person name="Pan H."/>
            <person name="Jian J."/>
            <person name="Tian Y."/>
            <person name="Yue Z."/>
            <person name="Xu Y."/>
        </authorList>
    </citation>
    <scope>NUCLEOTIDE SEQUENCE [LARGE SCALE GENOMIC DNA]</scope>
    <source>
        <strain evidence="2">cv. Dabenzi</strain>
    </source>
</reference>
<name>A0A218XUT1_PUNGR</name>
<dbReference type="Proteomes" id="UP000197138">
    <property type="component" value="Unassembled WGS sequence"/>
</dbReference>
<comment type="caution">
    <text evidence="1">The sequence shown here is derived from an EMBL/GenBank/DDBJ whole genome shotgun (WGS) entry which is preliminary data.</text>
</comment>
<accession>A0A218XUT1</accession>
<organism evidence="1 2">
    <name type="scientific">Punica granatum</name>
    <name type="common">Pomegranate</name>
    <dbReference type="NCBI Taxonomy" id="22663"/>
    <lineage>
        <taxon>Eukaryota</taxon>
        <taxon>Viridiplantae</taxon>
        <taxon>Streptophyta</taxon>
        <taxon>Embryophyta</taxon>
        <taxon>Tracheophyta</taxon>
        <taxon>Spermatophyta</taxon>
        <taxon>Magnoliopsida</taxon>
        <taxon>eudicotyledons</taxon>
        <taxon>Gunneridae</taxon>
        <taxon>Pentapetalae</taxon>
        <taxon>rosids</taxon>
        <taxon>malvids</taxon>
        <taxon>Myrtales</taxon>
        <taxon>Lythraceae</taxon>
        <taxon>Punica</taxon>
    </lineage>
</organism>
<proteinExistence type="predicted"/>